<dbReference type="RefSeq" id="XP_070900638.1">
    <property type="nucleotide sequence ID" value="XM_071039656.1"/>
</dbReference>
<dbReference type="Gene3D" id="3.40.33.10">
    <property type="entry name" value="CAP"/>
    <property type="match status" value="1"/>
</dbReference>
<feature type="signal peptide" evidence="1">
    <location>
        <begin position="1"/>
        <end position="29"/>
    </location>
</feature>
<dbReference type="Pfam" id="PF00188">
    <property type="entry name" value="CAP"/>
    <property type="match status" value="1"/>
</dbReference>
<keyword evidence="1" id="KW-0732">Signal</keyword>
<protein>
    <recommendedName>
        <fullName evidence="2">SCP domain-containing protein</fullName>
    </recommendedName>
</protein>
<dbReference type="InterPro" id="IPR035940">
    <property type="entry name" value="CAP_sf"/>
</dbReference>
<keyword evidence="4" id="KW-1185">Reference proteome</keyword>
<accession>A0ABR4KL42</accession>
<dbReference type="GeneID" id="98154820"/>
<evidence type="ECO:0000259" key="2">
    <source>
        <dbReference type="Pfam" id="PF00188"/>
    </source>
</evidence>
<dbReference type="SUPFAM" id="SSF55797">
    <property type="entry name" value="PR-1-like"/>
    <property type="match status" value="1"/>
</dbReference>
<dbReference type="InterPro" id="IPR014044">
    <property type="entry name" value="CAP_dom"/>
</dbReference>
<dbReference type="Proteomes" id="UP001610444">
    <property type="component" value="Unassembled WGS sequence"/>
</dbReference>
<feature type="chain" id="PRO_5047053899" description="SCP domain-containing protein" evidence="1">
    <location>
        <begin position="30"/>
        <end position="140"/>
    </location>
</feature>
<dbReference type="EMBL" id="JBFXLR010000014">
    <property type="protein sequence ID" value="KAL2852997.1"/>
    <property type="molecule type" value="Genomic_DNA"/>
</dbReference>
<evidence type="ECO:0000313" key="4">
    <source>
        <dbReference type="Proteomes" id="UP001610444"/>
    </source>
</evidence>
<gene>
    <name evidence="3" type="ORF">BJX68DRAFT_233721</name>
</gene>
<evidence type="ECO:0000313" key="3">
    <source>
        <dbReference type="EMBL" id="KAL2852997.1"/>
    </source>
</evidence>
<feature type="domain" description="SCP" evidence="2">
    <location>
        <begin position="72"/>
        <end position="108"/>
    </location>
</feature>
<reference evidence="3 4" key="1">
    <citation type="submission" date="2024-07" db="EMBL/GenBank/DDBJ databases">
        <title>Section-level genome sequencing and comparative genomics of Aspergillus sections Usti and Cavernicolus.</title>
        <authorList>
            <consortium name="Lawrence Berkeley National Laboratory"/>
            <person name="Nybo J.L."/>
            <person name="Vesth T.C."/>
            <person name="Theobald S."/>
            <person name="Frisvad J.C."/>
            <person name="Larsen T.O."/>
            <person name="Kjaerboelling I."/>
            <person name="Rothschild-Mancinelli K."/>
            <person name="Lyhne E.K."/>
            <person name="Kogle M.E."/>
            <person name="Barry K."/>
            <person name="Clum A."/>
            <person name="Na H."/>
            <person name="Ledsgaard L."/>
            <person name="Lin J."/>
            <person name="Lipzen A."/>
            <person name="Kuo A."/>
            <person name="Riley R."/>
            <person name="Mondo S."/>
            <person name="LaButti K."/>
            <person name="Haridas S."/>
            <person name="Pangalinan J."/>
            <person name="Salamov A.A."/>
            <person name="Simmons B.A."/>
            <person name="Magnuson J.K."/>
            <person name="Chen J."/>
            <person name="Drula E."/>
            <person name="Henrissat B."/>
            <person name="Wiebenga A."/>
            <person name="Lubbers R.J."/>
            <person name="Gomes A.C."/>
            <person name="Macurrencykelacurrency M.R."/>
            <person name="Stajich J."/>
            <person name="Grigoriev I.V."/>
            <person name="Mortensen U.H."/>
            <person name="De vries R.P."/>
            <person name="Baker S.E."/>
            <person name="Andersen M.R."/>
        </authorList>
    </citation>
    <scope>NUCLEOTIDE SEQUENCE [LARGE SCALE GENOMIC DNA]</scope>
    <source>
        <strain evidence="3 4">CBS 756.74</strain>
    </source>
</reference>
<proteinExistence type="predicted"/>
<organism evidence="3 4">
    <name type="scientific">Aspergillus pseudodeflectus</name>
    <dbReference type="NCBI Taxonomy" id="176178"/>
    <lineage>
        <taxon>Eukaryota</taxon>
        <taxon>Fungi</taxon>
        <taxon>Dikarya</taxon>
        <taxon>Ascomycota</taxon>
        <taxon>Pezizomycotina</taxon>
        <taxon>Eurotiomycetes</taxon>
        <taxon>Eurotiomycetidae</taxon>
        <taxon>Eurotiales</taxon>
        <taxon>Aspergillaceae</taxon>
        <taxon>Aspergillus</taxon>
        <taxon>Aspergillus subgen. Nidulantes</taxon>
    </lineage>
</organism>
<evidence type="ECO:0000256" key="1">
    <source>
        <dbReference type="SAM" id="SignalP"/>
    </source>
</evidence>
<name>A0ABR4KL42_9EURO</name>
<comment type="caution">
    <text evidence="3">The sequence shown here is derived from an EMBL/GenBank/DDBJ whole genome shotgun (WGS) entry which is preliminary data.</text>
</comment>
<sequence length="140" mass="15305">MRLLLPSTSTSPLALILLILSSILRPISANEVVTITITAVQTATATATATTSPEIPQDPSYTSSSLFKSSVLSTTNHYRAQHNASALTWNDTLADYAKHWAEGCIWEHSVCNPLPEYPQAYYCIGILANRMIITTARPLR</sequence>